<protein>
    <submittedName>
        <fullName evidence="2">Uncharacterized protein</fullName>
    </submittedName>
</protein>
<dbReference type="KEGG" id="sfy:GFH48_38590"/>
<name>A0A5Q0LMK9_9ACTN</name>
<dbReference type="AlphaFoldDB" id="A0A5Q0LMK9"/>
<evidence type="ECO:0000313" key="2">
    <source>
        <dbReference type="EMBL" id="QFZ78405.1"/>
    </source>
</evidence>
<dbReference type="EMBL" id="CP045643">
    <property type="protein sequence ID" value="QFZ78405.1"/>
    <property type="molecule type" value="Genomic_DNA"/>
</dbReference>
<gene>
    <name evidence="2" type="ORF">GFH48_38590</name>
</gene>
<reference evidence="2 3" key="1">
    <citation type="submission" date="2019-10" db="EMBL/GenBank/DDBJ databases">
        <title>A novel species.</title>
        <authorList>
            <person name="Gao J."/>
        </authorList>
    </citation>
    <scope>NUCLEOTIDE SEQUENCE [LARGE SCALE GENOMIC DNA]</scope>
    <source>
        <strain evidence="2 3">QMT-28</strain>
    </source>
</reference>
<dbReference type="Proteomes" id="UP000326179">
    <property type="component" value="Chromosome"/>
</dbReference>
<evidence type="ECO:0000313" key="3">
    <source>
        <dbReference type="Proteomes" id="UP000326179"/>
    </source>
</evidence>
<keyword evidence="3" id="KW-1185">Reference proteome</keyword>
<proteinExistence type="predicted"/>
<dbReference type="RefSeq" id="WP_153292580.1">
    <property type="nucleotide sequence ID" value="NZ_CP045643.1"/>
</dbReference>
<organism evidence="2 3">
    <name type="scientific">Streptomyces fagopyri</name>
    <dbReference type="NCBI Taxonomy" id="2662397"/>
    <lineage>
        <taxon>Bacteria</taxon>
        <taxon>Bacillati</taxon>
        <taxon>Actinomycetota</taxon>
        <taxon>Actinomycetes</taxon>
        <taxon>Kitasatosporales</taxon>
        <taxon>Streptomycetaceae</taxon>
        <taxon>Streptomyces</taxon>
    </lineage>
</organism>
<feature type="transmembrane region" description="Helical" evidence="1">
    <location>
        <begin position="152"/>
        <end position="171"/>
    </location>
</feature>
<keyword evidence="1" id="KW-0812">Transmembrane</keyword>
<keyword evidence="1" id="KW-0472">Membrane</keyword>
<sequence>MDQERYVAEPNQVLHPGKYRRERYNDTNGVVYETTHYDAHGNAFTQNHQFDPAERYGYNYVGADTPQAPRAHAQPWVQPAAGAAAAGIGGAEAYYEMANHHVQGDASGAGDVDDGLFVLWLIIIVVLLALGPLFLGIWMIRRAKAAGKSMTHGRLVLLMEIPWLAALWGWLFDGGAAAWITAAGTAVTLGVWYGLNLRDEARYRREDAELV</sequence>
<keyword evidence="1" id="KW-1133">Transmembrane helix</keyword>
<feature type="transmembrane region" description="Helical" evidence="1">
    <location>
        <begin position="177"/>
        <end position="195"/>
    </location>
</feature>
<accession>A0A5Q0LMK9</accession>
<evidence type="ECO:0000256" key="1">
    <source>
        <dbReference type="SAM" id="Phobius"/>
    </source>
</evidence>
<feature type="transmembrane region" description="Helical" evidence="1">
    <location>
        <begin position="117"/>
        <end position="140"/>
    </location>
</feature>